<comment type="caution">
    <text evidence="2">The sequence shown here is derived from an EMBL/GenBank/DDBJ whole genome shotgun (WGS) entry which is preliminary data.</text>
</comment>
<feature type="compositionally biased region" description="Polar residues" evidence="1">
    <location>
        <begin position="119"/>
        <end position="143"/>
    </location>
</feature>
<protein>
    <submittedName>
        <fullName evidence="2">Uncharacterized protein</fullName>
    </submittedName>
</protein>
<sequence>MDFGGMFTLVARNNHDLCSFTKEFISVALACPFDDKTLKSLFWIGANYHHPVDLPDTSGLDWREYIIRCLESVRPRSRTQPDPEPVSSPRTAEYSCEPPADGELPPAANGQPDPETPRTEVTSAQEVELHQTSDQGCEPTTSADEGESTTEREDWLIDFSDESTPTQTHPSFSSLLLNRDITMDCVLFTDFLLTLSTPRSASPPTTSLLDVICPAPSPGNPCDVERQVTLPPATRWPEVPVASPPAAVLVAPSRPVDLPAPSRLRPSTVPPETLRLTAPPVSLVRPAPPWSVVPPPPQRTYETSSTLSPSTPSATEGSSFPSETPLSSVEPTSPQPSGSPAPPPPIVASTSPRPPRPATSREFVSSPSAPRNPPAESPPVVLQMPSVRPTASGLRPTASGLRPSSTRPWTVGSGKLWVCASGLPPTPPGDRRPPFTPSPSLRPPPEPPPATPMMFFHGARTRLAGGGS</sequence>
<evidence type="ECO:0000256" key="1">
    <source>
        <dbReference type="SAM" id="MobiDB-lite"/>
    </source>
</evidence>
<feature type="compositionally biased region" description="Polar residues" evidence="1">
    <location>
        <begin position="317"/>
        <end position="330"/>
    </location>
</feature>
<accession>A0A3N0Z8M8</accession>
<gene>
    <name evidence="2" type="ORF">DPX16_23252</name>
</gene>
<evidence type="ECO:0000313" key="2">
    <source>
        <dbReference type="EMBL" id="ROL54800.1"/>
    </source>
</evidence>
<dbReference type="AlphaFoldDB" id="A0A3N0Z8M8"/>
<dbReference type="EMBL" id="RJVU01004711">
    <property type="protein sequence ID" value="ROL54800.1"/>
    <property type="molecule type" value="Genomic_DNA"/>
</dbReference>
<evidence type="ECO:0000313" key="3">
    <source>
        <dbReference type="Proteomes" id="UP000281406"/>
    </source>
</evidence>
<feature type="compositionally biased region" description="Low complexity" evidence="1">
    <location>
        <begin position="300"/>
        <end position="316"/>
    </location>
</feature>
<feature type="compositionally biased region" description="Pro residues" evidence="1">
    <location>
        <begin position="424"/>
        <end position="451"/>
    </location>
</feature>
<name>A0A3N0Z8M8_ANAGA</name>
<dbReference type="Proteomes" id="UP000281406">
    <property type="component" value="Unassembled WGS sequence"/>
</dbReference>
<feature type="region of interest" description="Disordered" evidence="1">
    <location>
        <begin position="75"/>
        <end position="151"/>
    </location>
</feature>
<organism evidence="2 3">
    <name type="scientific">Anabarilius grahami</name>
    <name type="common">Kanglang fish</name>
    <name type="synonym">Barilius grahami</name>
    <dbReference type="NCBI Taxonomy" id="495550"/>
    <lineage>
        <taxon>Eukaryota</taxon>
        <taxon>Metazoa</taxon>
        <taxon>Chordata</taxon>
        <taxon>Craniata</taxon>
        <taxon>Vertebrata</taxon>
        <taxon>Euteleostomi</taxon>
        <taxon>Actinopterygii</taxon>
        <taxon>Neopterygii</taxon>
        <taxon>Teleostei</taxon>
        <taxon>Ostariophysi</taxon>
        <taxon>Cypriniformes</taxon>
        <taxon>Xenocyprididae</taxon>
        <taxon>Xenocypridinae</taxon>
        <taxon>Xenocypridinae incertae sedis</taxon>
        <taxon>Anabarilius</taxon>
    </lineage>
</organism>
<dbReference type="OrthoDB" id="8986790at2759"/>
<proteinExistence type="predicted"/>
<keyword evidence="3" id="KW-1185">Reference proteome</keyword>
<feature type="region of interest" description="Disordered" evidence="1">
    <location>
        <begin position="255"/>
        <end position="454"/>
    </location>
</feature>
<reference evidence="2 3" key="1">
    <citation type="submission" date="2018-10" db="EMBL/GenBank/DDBJ databases">
        <title>Genome assembly for a Yunnan-Guizhou Plateau 3E fish, Anabarilius grahami (Regan), and its evolutionary and genetic applications.</title>
        <authorList>
            <person name="Jiang W."/>
        </authorList>
    </citation>
    <scope>NUCLEOTIDE SEQUENCE [LARGE SCALE GENOMIC DNA]</scope>
    <source>
        <strain evidence="2">AG-KIZ</strain>
        <tissue evidence="2">Muscle</tissue>
    </source>
</reference>
<feature type="compositionally biased region" description="Pro residues" evidence="1">
    <location>
        <begin position="286"/>
        <end position="298"/>
    </location>
</feature>
<feature type="compositionally biased region" description="Pro residues" evidence="1">
    <location>
        <begin position="333"/>
        <end position="357"/>
    </location>
</feature>